<dbReference type="InterPro" id="IPR051046">
    <property type="entry name" value="MurCDEF_CellWall_CoF430Synth"/>
</dbReference>
<proteinExistence type="inferred from homology"/>
<dbReference type="InterPro" id="IPR005863">
    <property type="entry name" value="UDP-N-AcMur_synth"/>
</dbReference>
<sequence length="426" mass="45548">MELYDLYCKFPRILTDSRQVVAGGIFFALHGETFDGNRYAAAAVGAGAAAAVIDDPAVTDGMSAAEKANYFVVPDTLKALQELAARHRRQLGIPILAITGSNGKTTTKELISRTLKRKYRVAVTQGNFNNHIGVPLTLLAMDRSAEFGVVEMGASHCGEIALLCSIAQPDFGLITNIGKAHLEGFGGIEGVMRGKGELLDYLQTHGGTAFYSSESEYLAQMIGKRKGLQAVPYSTAGMTAAEKGNYLTVRKGATEIRTHLVGDYNIGNVAAAIAVGGHFGVPEQQIVAAIESYEPDNNRSQRKAGARNTLIMDAYNANPSSMRAALANFAKEPSEQPKAVVLGDMGELGKYAEAEHAGIVELLQQLGIGEVYLVGKLFSEAGRGIYPAFADAAALNEYLQEHPIHGRLILVKGSRTMKLESVAERL</sequence>
<dbReference type="Gene3D" id="3.40.1190.10">
    <property type="entry name" value="Mur-like, catalytic domain"/>
    <property type="match status" value="1"/>
</dbReference>
<evidence type="ECO:0000256" key="3">
    <source>
        <dbReference type="ARBA" id="ARBA00022618"/>
    </source>
</evidence>
<keyword evidence="6 10" id="KW-0133">Cell shape</keyword>
<dbReference type="Pfam" id="PF08245">
    <property type="entry name" value="Mur_ligase_M"/>
    <property type="match status" value="1"/>
</dbReference>
<comment type="similarity">
    <text evidence="10">Belongs to the MurCDEF family. MurF subfamily.</text>
</comment>
<dbReference type="PANTHER" id="PTHR43024">
    <property type="entry name" value="UDP-N-ACETYLMURAMOYL-TRIPEPTIDE--D-ALANYL-D-ALANINE LIGASE"/>
    <property type="match status" value="1"/>
</dbReference>
<evidence type="ECO:0000259" key="12">
    <source>
        <dbReference type="Pfam" id="PF01225"/>
    </source>
</evidence>
<evidence type="ECO:0000256" key="5">
    <source>
        <dbReference type="ARBA" id="ARBA00022840"/>
    </source>
</evidence>
<keyword evidence="4 10" id="KW-0547">Nucleotide-binding</keyword>
<keyword evidence="7 10" id="KW-0573">Peptidoglycan synthesis</keyword>
<dbReference type="InterPro" id="IPR036615">
    <property type="entry name" value="Mur_ligase_C_dom_sf"/>
</dbReference>
<keyword evidence="5 10" id="KW-0067">ATP-binding</keyword>
<evidence type="ECO:0000256" key="4">
    <source>
        <dbReference type="ARBA" id="ARBA00022741"/>
    </source>
</evidence>
<dbReference type="Gene3D" id="3.90.190.20">
    <property type="entry name" value="Mur ligase, C-terminal domain"/>
    <property type="match status" value="1"/>
</dbReference>
<dbReference type="NCBIfam" id="TIGR01143">
    <property type="entry name" value="murF"/>
    <property type="match status" value="1"/>
</dbReference>
<dbReference type="Gene3D" id="3.40.1390.10">
    <property type="entry name" value="MurE/MurF, N-terminal domain"/>
    <property type="match status" value="1"/>
</dbReference>
<dbReference type="InterPro" id="IPR004101">
    <property type="entry name" value="Mur_ligase_C"/>
</dbReference>
<dbReference type="HAMAP" id="MF_02019">
    <property type="entry name" value="MurF"/>
    <property type="match status" value="1"/>
</dbReference>
<evidence type="ECO:0000256" key="7">
    <source>
        <dbReference type="ARBA" id="ARBA00022984"/>
    </source>
</evidence>
<evidence type="ECO:0000256" key="9">
    <source>
        <dbReference type="ARBA" id="ARBA00023316"/>
    </source>
</evidence>
<evidence type="ECO:0000256" key="1">
    <source>
        <dbReference type="ARBA" id="ARBA00022490"/>
    </source>
</evidence>
<evidence type="ECO:0000256" key="2">
    <source>
        <dbReference type="ARBA" id="ARBA00022598"/>
    </source>
</evidence>
<dbReference type="GO" id="GO:0016874">
    <property type="term" value="F:ligase activity"/>
    <property type="evidence" value="ECO:0007669"/>
    <property type="project" value="UniProtKB-KW"/>
</dbReference>
<keyword evidence="3 10" id="KW-0132">Cell division</keyword>
<evidence type="ECO:0000256" key="6">
    <source>
        <dbReference type="ARBA" id="ARBA00022960"/>
    </source>
</evidence>
<comment type="caution">
    <text evidence="15">The sequence shown here is derived from an EMBL/GenBank/DDBJ whole genome shotgun (WGS) entry which is preliminary data.</text>
</comment>
<dbReference type="SUPFAM" id="SSF53244">
    <property type="entry name" value="MurD-like peptide ligases, peptide-binding domain"/>
    <property type="match status" value="1"/>
</dbReference>
<comment type="subcellular location">
    <subcellularLocation>
        <location evidence="10 11">Cytoplasm</location>
    </subcellularLocation>
</comment>
<dbReference type="PANTHER" id="PTHR43024:SF1">
    <property type="entry name" value="UDP-N-ACETYLMURAMOYL-TRIPEPTIDE--D-ALANYL-D-ALANINE LIGASE"/>
    <property type="match status" value="1"/>
</dbReference>
<protein>
    <recommendedName>
        <fullName evidence="10 11">UDP-N-acetylmuramoyl-tripeptide--D-alanyl-D-alanine ligase</fullName>
        <ecNumber evidence="10 11">6.3.2.10</ecNumber>
    </recommendedName>
    <alternativeName>
        <fullName evidence="10">D-alanyl-D-alanine-adding enzyme</fullName>
    </alternativeName>
</protein>
<evidence type="ECO:0000313" key="15">
    <source>
        <dbReference type="EMBL" id="MBC5616685.1"/>
    </source>
</evidence>
<feature type="domain" description="Mur ligase C-terminal" evidence="13">
    <location>
        <begin position="299"/>
        <end position="414"/>
    </location>
</feature>
<dbReference type="Pfam" id="PF02875">
    <property type="entry name" value="Mur_ligase_C"/>
    <property type="match status" value="1"/>
</dbReference>
<dbReference type="Proteomes" id="UP000636891">
    <property type="component" value="Unassembled WGS sequence"/>
</dbReference>
<dbReference type="Pfam" id="PF01225">
    <property type="entry name" value="Mur_ligase"/>
    <property type="match status" value="1"/>
</dbReference>
<feature type="domain" description="Mur ligase N-terminal catalytic" evidence="12">
    <location>
        <begin position="13"/>
        <end position="87"/>
    </location>
</feature>
<evidence type="ECO:0000259" key="14">
    <source>
        <dbReference type="Pfam" id="PF08245"/>
    </source>
</evidence>
<feature type="domain" description="Mur ligase central" evidence="14">
    <location>
        <begin position="98"/>
        <end position="275"/>
    </location>
</feature>
<comment type="catalytic activity">
    <reaction evidence="10 11">
        <text>D-alanyl-D-alanine + UDP-N-acetyl-alpha-D-muramoyl-L-alanyl-gamma-D-glutamyl-meso-2,6-diaminopimelate + ATP = UDP-N-acetyl-alpha-D-muramoyl-L-alanyl-gamma-D-glutamyl-meso-2,6-diaminopimeloyl-D-alanyl-D-alanine + ADP + phosphate + H(+)</text>
        <dbReference type="Rhea" id="RHEA:28374"/>
        <dbReference type="ChEBI" id="CHEBI:15378"/>
        <dbReference type="ChEBI" id="CHEBI:30616"/>
        <dbReference type="ChEBI" id="CHEBI:43474"/>
        <dbReference type="ChEBI" id="CHEBI:57822"/>
        <dbReference type="ChEBI" id="CHEBI:61386"/>
        <dbReference type="ChEBI" id="CHEBI:83905"/>
        <dbReference type="ChEBI" id="CHEBI:456216"/>
        <dbReference type="EC" id="6.3.2.10"/>
    </reaction>
</comment>
<comment type="function">
    <text evidence="10 11">Involved in cell wall formation. Catalyzes the final step in the synthesis of UDP-N-acetylmuramoyl-pentapeptide, the precursor of murein.</text>
</comment>
<keyword evidence="1 10" id="KW-0963">Cytoplasm</keyword>
<feature type="binding site" evidence="10">
    <location>
        <begin position="100"/>
        <end position="106"/>
    </location>
    <ligand>
        <name>ATP</name>
        <dbReference type="ChEBI" id="CHEBI:30616"/>
    </ligand>
</feature>
<dbReference type="InterPro" id="IPR000713">
    <property type="entry name" value="Mur_ligase_N"/>
</dbReference>
<dbReference type="SUPFAM" id="SSF63418">
    <property type="entry name" value="MurE/MurF N-terminal domain"/>
    <property type="match status" value="1"/>
</dbReference>
<evidence type="ECO:0000259" key="13">
    <source>
        <dbReference type="Pfam" id="PF02875"/>
    </source>
</evidence>
<name>A0ABR7CM39_9BACT</name>
<dbReference type="SUPFAM" id="SSF53623">
    <property type="entry name" value="MurD-like peptide ligases, catalytic domain"/>
    <property type="match status" value="1"/>
</dbReference>
<evidence type="ECO:0000256" key="11">
    <source>
        <dbReference type="RuleBase" id="RU004136"/>
    </source>
</evidence>
<dbReference type="InterPro" id="IPR036565">
    <property type="entry name" value="Mur-like_cat_sf"/>
</dbReference>
<dbReference type="EMBL" id="JACOOK010000003">
    <property type="protein sequence ID" value="MBC5616685.1"/>
    <property type="molecule type" value="Genomic_DNA"/>
</dbReference>
<dbReference type="InterPro" id="IPR035911">
    <property type="entry name" value="MurE/MurF_N"/>
</dbReference>
<keyword evidence="2 10" id="KW-0436">Ligase</keyword>
<dbReference type="EC" id="6.3.2.10" evidence="10 11"/>
<accession>A0ABR7CM39</accession>
<reference evidence="15 16" key="1">
    <citation type="submission" date="2020-08" db="EMBL/GenBank/DDBJ databases">
        <title>Genome public.</title>
        <authorList>
            <person name="Liu C."/>
            <person name="Sun Q."/>
        </authorList>
    </citation>
    <scope>NUCLEOTIDE SEQUENCE [LARGE SCALE GENOMIC DNA]</scope>
    <source>
        <strain evidence="15 16">New-7</strain>
    </source>
</reference>
<dbReference type="InterPro" id="IPR013221">
    <property type="entry name" value="Mur_ligase_cen"/>
</dbReference>
<comment type="pathway">
    <text evidence="10 11">Cell wall biogenesis; peptidoglycan biosynthesis.</text>
</comment>
<evidence type="ECO:0000313" key="16">
    <source>
        <dbReference type="Proteomes" id="UP000636891"/>
    </source>
</evidence>
<dbReference type="RefSeq" id="WP_118655783.1">
    <property type="nucleotide sequence ID" value="NZ_JACOOK010000003.1"/>
</dbReference>
<keyword evidence="8 10" id="KW-0131">Cell cycle</keyword>
<evidence type="ECO:0000256" key="10">
    <source>
        <dbReference type="HAMAP-Rule" id="MF_02019"/>
    </source>
</evidence>
<gene>
    <name evidence="10" type="primary">murF</name>
    <name evidence="15" type="ORF">H8S08_06585</name>
</gene>
<evidence type="ECO:0000256" key="8">
    <source>
        <dbReference type="ARBA" id="ARBA00023306"/>
    </source>
</evidence>
<keyword evidence="16" id="KW-1185">Reference proteome</keyword>
<organism evidence="15 16">
    <name type="scientific">Alistipes hominis</name>
    <dbReference type="NCBI Taxonomy" id="2763015"/>
    <lineage>
        <taxon>Bacteria</taxon>
        <taxon>Pseudomonadati</taxon>
        <taxon>Bacteroidota</taxon>
        <taxon>Bacteroidia</taxon>
        <taxon>Bacteroidales</taxon>
        <taxon>Rikenellaceae</taxon>
        <taxon>Alistipes</taxon>
    </lineage>
</organism>
<keyword evidence="9 10" id="KW-0961">Cell wall biogenesis/degradation</keyword>